<feature type="modified residue" description="4-aspartylphosphate" evidence="2">
    <location>
        <position position="67"/>
    </location>
</feature>
<reference evidence="5 6" key="1">
    <citation type="submission" date="2020-04" db="EMBL/GenBank/DDBJ databases">
        <authorList>
            <person name="De Canck E."/>
        </authorList>
    </citation>
    <scope>NUCLEOTIDE SEQUENCE [LARGE SCALE GENOMIC DNA]</scope>
    <source>
        <strain evidence="5 6">LMG 3431</strain>
    </source>
</reference>
<dbReference type="RefSeq" id="WP_175174601.1">
    <property type="nucleotide sequence ID" value="NZ_CADIJX010000002.1"/>
</dbReference>
<dbReference type="SMART" id="SM00421">
    <property type="entry name" value="HTH_LUXR"/>
    <property type="match status" value="1"/>
</dbReference>
<sequence length="235" mass="25428">MPADSVDLAYPLPAPVLLLEDEPLVSQRLVAVLRRLGYAQDAVICASSMAQARACLAAYPIAVALVDLRLPDGDGLALIAEMHAANPDRVILVISAWSCEETVLAALRAGAVGYVLKERDDLEVLIAIRRALRGGAAIDPLIARRLIQEFRSQPAELPGADTELDVDAEISGPLSPRESQILRLVAEGLGNREIAEQLCLSRHTVERHIKHIYRKLRVSSRTKAIHAARACGMLA</sequence>
<dbReference type="PANTHER" id="PTHR43214">
    <property type="entry name" value="TWO-COMPONENT RESPONSE REGULATOR"/>
    <property type="match status" value="1"/>
</dbReference>
<organism evidence="5 6">
    <name type="scientific">Achromobacter pestifer</name>
    <dbReference type="NCBI Taxonomy" id="1353889"/>
    <lineage>
        <taxon>Bacteria</taxon>
        <taxon>Pseudomonadati</taxon>
        <taxon>Pseudomonadota</taxon>
        <taxon>Betaproteobacteria</taxon>
        <taxon>Burkholderiales</taxon>
        <taxon>Alcaligenaceae</taxon>
        <taxon>Achromobacter</taxon>
    </lineage>
</organism>
<dbReference type="Gene3D" id="3.40.50.2300">
    <property type="match status" value="1"/>
</dbReference>
<name>A0A6S6YTL3_9BURK</name>
<dbReference type="CDD" id="cd06170">
    <property type="entry name" value="LuxR_C_like"/>
    <property type="match status" value="1"/>
</dbReference>
<protein>
    <submittedName>
        <fullName evidence="5">Oxygen regulatory protein NreC</fullName>
    </submittedName>
</protein>
<evidence type="ECO:0000313" key="6">
    <source>
        <dbReference type="Proteomes" id="UP000494108"/>
    </source>
</evidence>
<feature type="domain" description="HTH luxR-type" evidence="3">
    <location>
        <begin position="167"/>
        <end position="232"/>
    </location>
</feature>
<evidence type="ECO:0000259" key="3">
    <source>
        <dbReference type="PROSITE" id="PS50043"/>
    </source>
</evidence>
<dbReference type="Proteomes" id="UP000494108">
    <property type="component" value="Unassembled WGS sequence"/>
</dbReference>
<dbReference type="InterPro" id="IPR016032">
    <property type="entry name" value="Sig_transdc_resp-reg_C-effctor"/>
</dbReference>
<dbReference type="SUPFAM" id="SSF46894">
    <property type="entry name" value="C-terminal effector domain of the bipartite response regulators"/>
    <property type="match status" value="1"/>
</dbReference>
<evidence type="ECO:0000259" key="4">
    <source>
        <dbReference type="PROSITE" id="PS50110"/>
    </source>
</evidence>
<dbReference type="InterPro" id="IPR036388">
    <property type="entry name" value="WH-like_DNA-bd_sf"/>
</dbReference>
<dbReference type="Gene3D" id="1.10.10.10">
    <property type="entry name" value="Winged helix-like DNA-binding domain superfamily/Winged helix DNA-binding domain"/>
    <property type="match status" value="1"/>
</dbReference>
<evidence type="ECO:0000256" key="2">
    <source>
        <dbReference type="PROSITE-ProRule" id="PRU00169"/>
    </source>
</evidence>
<evidence type="ECO:0000256" key="1">
    <source>
        <dbReference type="ARBA" id="ARBA00023125"/>
    </source>
</evidence>
<dbReference type="EMBL" id="CADIJX010000002">
    <property type="protein sequence ID" value="CAB3643473.1"/>
    <property type="molecule type" value="Genomic_DNA"/>
</dbReference>
<dbReference type="GO" id="GO:0000160">
    <property type="term" value="P:phosphorelay signal transduction system"/>
    <property type="evidence" value="ECO:0007669"/>
    <property type="project" value="InterPro"/>
</dbReference>
<dbReference type="InterPro" id="IPR001789">
    <property type="entry name" value="Sig_transdc_resp-reg_receiver"/>
</dbReference>
<proteinExistence type="predicted"/>
<dbReference type="InterPro" id="IPR000792">
    <property type="entry name" value="Tscrpt_reg_LuxR_C"/>
</dbReference>
<feature type="domain" description="Response regulatory" evidence="4">
    <location>
        <begin position="15"/>
        <end position="132"/>
    </location>
</feature>
<keyword evidence="2" id="KW-0597">Phosphoprotein</keyword>
<evidence type="ECO:0000313" key="5">
    <source>
        <dbReference type="EMBL" id="CAB3643473.1"/>
    </source>
</evidence>
<gene>
    <name evidence="5" type="primary">nreC_1</name>
    <name evidence="5" type="ORF">LMG3431_02325</name>
</gene>
<accession>A0A6S6YTL3</accession>
<dbReference type="PROSITE" id="PS50043">
    <property type="entry name" value="HTH_LUXR_2"/>
    <property type="match status" value="1"/>
</dbReference>
<dbReference type="Pfam" id="PF00196">
    <property type="entry name" value="GerE"/>
    <property type="match status" value="1"/>
</dbReference>
<dbReference type="InterPro" id="IPR011006">
    <property type="entry name" value="CheY-like_superfamily"/>
</dbReference>
<dbReference type="PROSITE" id="PS50110">
    <property type="entry name" value="RESPONSE_REGULATORY"/>
    <property type="match status" value="1"/>
</dbReference>
<keyword evidence="1" id="KW-0238">DNA-binding</keyword>
<dbReference type="GO" id="GO:0006355">
    <property type="term" value="P:regulation of DNA-templated transcription"/>
    <property type="evidence" value="ECO:0007669"/>
    <property type="project" value="InterPro"/>
</dbReference>
<dbReference type="GO" id="GO:0003677">
    <property type="term" value="F:DNA binding"/>
    <property type="evidence" value="ECO:0007669"/>
    <property type="project" value="UniProtKB-KW"/>
</dbReference>
<dbReference type="AlphaFoldDB" id="A0A6S6YTL3"/>
<dbReference type="CDD" id="cd00156">
    <property type="entry name" value="REC"/>
    <property type="match status" value="1"/>
</dbReference>
<dbReference type="InterPro" id="IPR039420">
    <property type="entry name" value="WalR-like"/>
</dbReference>
<dbReference type="SUPFAM" id="SSF52172">
    <property type="entry name" value="CheY-like"/>
    <property type="match status" value="1"/>
</dbReference>
<dbReference type="PRINTS" id="PR00038">
    <property type="entry name" value="HTHLUXR"/>
</dbReference>
<dbReference type="PROSITE" id="PS00622">
    <property type="entry name" value="HTH_LUXR_1"/>
    <property type="match status" value="1"/>
</dbReference>
<dbReference type="Pfam" id="PF00072">
    <property type="entry name" value="Response_reg"/>
    <property type="match status" value="1"/>
</dbReference>
<keyword evidence="6" id="KW-1185">Reference proteome</keyword>
<dbReference type="SMART" id="SM00448">
    <property type="entry name" value="REC"/>
    <property type="match status" value="1"/>
</dbReference>